<dbReference type="RefSeq" id="WP_090288497.1">
    <property type="nucleotide sequence ID" value="NZ_FMWO01000102.1"/>
</dbReference>
<dbReference type="GO" id="GO:0005507">
    <property type="term" value="F:copper ion binding"/>
    <property type="evidence" value="ECO:0007669"/>
    <property type="project" value="InterPro"/>
</dbReference>
<feature type="signal peptide" evidence="5">
    <location>
        <begin position="1"/>
        <end position="21"/>
    </location>
</feature>
<dbReference type="Proteomes" id="UP000198729">
    <property type="component" value="Unassembled WGS sequence"/>
</dbReference>
<keyword evidence="1" id="KW-0813">Transport</keyword>
<proteinExistence type="predicted"/>
<gene>
    <name evidence="7" type="ORF">NSMM_90058</name>
</gene>
<dbReference type="PROSITE" id="PS00196">
    <property type="entry name" value="COPPER_BLUE"/>
    <property type="match status" value="1"/>
</dbReference>
<evidence type="ECO:0000313" key="8">
    <source>
        <dbReference type="Proteomes" id="UP000198729"/>
    </source>
</evidence>
<evidence type="ECO:0000256" key="1">
    <source>
        <dbReference type="ARBA" id="ARBA00022448"/>
    </source>
</evidence>
<reference evidence="7 8" key="1">
    <citation type="submission" date="2016-10" db="EMBL/GenBank/DDBJ databases">
        <authorList>
            <person name="de Groot N.N."/>
        </authorList>
    </citation>
    <scope>NUCLEOTIDE SEQUENCE [LARGE SCALE GENOMIC DNA]</scope>
    <source>
        <strain evidence="7">1</strain>
    </source>
</reference>
<keyword evidence="8" id="KW-1185">Reference proteome</keyword>
<sequence length="152" mass="17583">MKKQACVAMLLLFLTIPIAHSEKLDYNHATIGRPGNVANISRTINIEAYEYRFAPFEINVKQGETIRFIVRNTGKKRHEMMIDTLEHLKKHAKMMRSSSGMHHHEDPNKIVLYPGEEKELIWQFTQAGTIYFACPIPGHFKGMRGKIFVEEK</sequence>
<dbReference type="Pfam" id="PF00127">
    <property type="entry name" value="Copper-bind"/>
    <property type="match status" value="1"/>
</dbReference>
<dbReference type="CDD" id="cd04211">
    <property type="entry name" value="Cupredoxin_like_2"/>
    <property type="match status" value="1"/>
</dbReference>
<name>A0A1G5SKM4_9PROT</name>
<evidence type="ECO:0000313" key="7">
    <source>
        <dbReference type="EMBL" id="SCZ87091.1"/>
    </source>
</evidence>
<evidence type="ECO:0000256" key="4">
    <source>
        <dbReference type="ARBA" id="ARBA00023008"/>
    </source>
</evidence>
<evidence type="ECO:0000259" key="6">
    <source>
        <dbReference type="Pfam" id="PF00127"/>
    </source>
</evidence>
<dbReference type="EMBL" id="FMWO01000102">
    <property type="protein sequence ID" value="SCZ87091.1"/>
    <property type="molecule type" value="Genomic_DNA"/>
</dbReference>
<dbReference type="SUPFAM" id="SSF49503">
    <property type="entry name" value="Cupredoxins"/>
    <property type="match status" value="1"/>
</dbReference>
<keyword evidence="2" id="KW-0479">Metal-binding</keyword>
<protein>
    <submittedName>
        <fullName evidence="7">Putative copper-containing oxidoreductase signal peptide protein</fullName>
    </submittedName>
</protein>
<dbReference type="PANTHER" id="PTHR38439">
    <property type="entry name" value="AURACYANIN-B"/>
    <property type="match status" value="1"/>
</dbReference>
<keyword evidence="5" id="KW-0732">Signal</keyword>
<evidence type="ECO:0000256" key="2">
    <source>
        <dbReference type="ARBA" id="ARBA00022723"/>
    </source>
</evidence>
<keyword evidence="4" id="KW-0186">Copper</keyword>
<dbReference type="InterPro" id="IPR008972">
    <property type="entry name" value="Cupredoxin"/>
</dbReference>
<dbReference type="InterPro" id="IPR050845">
    <property type="entry name" value="Cu-binding_ET"/>
</dbReference>
<dbReference type="PANTHER" id="PTHR38439:SF3">
    <property type="entry name" value="COPPER-RESISTANT CUPROPROTEIN COPI"/>
    <property type="match status" value="1"/>
</dbReference>
<dbReference type="OrthoDB" id="9816061at2"/>
<feature type="chain" id="PRO_5011717881" evidence="5">
    <location>
        <begin position="22"/>
        <end position="152"/>
    </location>
</feature>
<dbReference type="Gene3D" id="2.60.40.420">
    <property type="entry name" value="Cupredoxins - blue copper proteins"/>
    <property type="match status" value="1"/>
</dbReference>
<dbReference type="GO" id="GO:0009055">
    <property type="term" value="F:electron transfer activity"/>
    <property type="evidence" value="ECO:0007669"/>
    <property type="project" value="InterPro"/>
</dbReference>
<evidence type="ECO:0000256" key="5">
    <source>
        <dbReference type="SAM" id="SignalP"/>
    </source>
</evidence>
<keyword evidence="3" id="KW-0249">Electron transport</keyword>
<feature type="domain" description="Blue (type 1) copper" evidence="6">
    <location>
        <begin position="46"/>
        <end position="150"/>
    </location>
</feature>
<dbReference type="InterPro" id="IPR028871">
    <property type="entry name" value="BlueCu_1_BS"/>
</dbReference>
<accession>A0A1G5SKM4</accession>
<dbReference type="InterPro" id="IPR000923">
    <property type="entry name" value="BlueCu_1"/>
</dbReference>
<dbReference type="STRING" id="51642.NSMM_90058"/>
<evidence type="ECO:0000256" key="3">
    <source>
        <dbReference type="ARBA" id="ARBA00022982"/>
    </source>
</evidence>
<organism evidence="7 8">
    <name type="scientific">Nitrosomonas mobilis</name>
    <dbReference type="NCBI Taxonomy" id="51642"/>
    <lineage>
        <taxon>Bacteria</taxon>
        <taxon>Pseudomonadati</taxon>
        <taxon>Pseudomonadota</taxon>
        <taxon>Betaproteobacteria</taxon>
        <taxon>Nitrosomonadales</taxon>
        <taxon>Nitrosomonadaceae</taxon>
        <taxon>Nitrosomonas</taxon>
    </lineage>
</organism>
<dbReference type="AlphaFoldDB" id="A0A1G5SKM4"/>